<dbReference type="EMBL" id="LGKP01000015">
    <property type="protein sequence ID" value="KPL88811.1"/>
    <property type="molecule type" value="Genomic_DNA"/>
</dbReference>
<evidence type="ECO:0000313" key="2">
    <source>
        <dbReference type="Proteomes" id="UP000050277"/>
    </source>
</evidence>
<evidence type="ECO:0000313" key="1">
    <source>
        <dbReference type="EMBL" id="KPL88811.1"/>
    </source>
</evidence>
<proteinExistence type="predicted"/>
<comment type="caution">
    <text evidence="1">The sequence shown here is derived from an EMBL/GenBank/DDBJ whole genome shotgun (WGS) entry which is preliminary data.</text>
</comment>
<dbReference type="AlphaFoldDB" id="A0A0P6YH54"/>
<dbReference type="STRING" id="70996.SE18_09010"/>
<sequence length="99" mass="10955">MPTTTHLQPSARTVPVPIPKLEASVAELDSLDPVWQTTTIVAPKLIVLSQTAPKTRLNAQAMQTQRNNWRMANQQAFNDQLACAGNPVARANWRVLPEK</sequence>
<organism evidence="1 2">
    <name type="scientific">Herpetosiphon geysericola</name>
    <dbReference type="NCBI Taxonomy" id="70996"/>
    <lineage>
        <taxon>Bacteria</taxon>
        <taxon>Bacillati</taxon>
        <taxon>Chloroflexota</taxon>
        <taxon>Chloroflexia</taxon>
        <taxon>Herpetosiphonales</taxon>
        <taxon>Herpetosiphonaceae</taxon>
        <taxon>Herpetosiphon</taxon>
    </lineage>
</organism>
<reference evidence="1 2" key="1">
    <citation type="submission" date="2015-07" db="EMBL/GenBank/DDBJ databases">
        <title>Whole genome sequence of Herpetosiphon geysericola DSM 7119.</title>
        <authorList>
            <person name="Hemp J."/>
            <person name="Ward L.M."/>
            <person name="Pace L.A."/>
            <person name="Fischer W.W."/>
        </authorList>
    </citation>
    <scope>NUCLEOTIDE SEQUENCE [LARGE SCALE GENOMIC DNA]</scope>
    <source>
        <strain evidence="1 2">DSM 7119</strain>
    </source>
</reference>
<keyword evidence="2" id="KW-1185">Reference proteome</keyword>
<name>A0A0P6YH54_9CHLR</name>
<gene>
    <name evidence="1" type="ORF">SE18_09010</name>
</gene>
<accession>A0A0P6YH54</accession>
<dbReference type="RefSeq" id="WP_054534110.1">
    <property type="nucleotide sequence ID" value="NZ_LGKP01000015.1"/>
</dbReference>
<dbReference type="Proteomes" id="UP000050277">
    <property type="component" value="Unassembled WGS sequence"/>
</dbReference>
<protein>
    <submittedName>
        <fullName evidence="1">Uncharacterized protein</fullName>
    </submittedName>
</protein>